<dbReference type="EMBL" id="PNEN01000300">
    <property type="protein sequence ID" value="PPJ60198.1"/>
    <property type="molecule type" value="Genomic_DNA"/>
</dbReference>
<dbReference type="Proteomes" id="UP000237631">
    <property type="component" value="Unassembled WGS sequence"/>
</dbReference>
<keyword evidence="3" id="KW-1185">Reference proteome</keyword>
<organism evidence="2 3">
    <name type="scientific">Cercospora berteroae</name>
    <dbReference type="NCBI Taxonomy" id="357750"/>
    <lineage>
        <taxon>Eukaryota</taxon>
        <taxon>Fungi</taxon>
        <taxon>Dikarya</taxon>
        <taxon>Ascomycota</taxon>
        <taxon>Pezizomycotina</taxon>
        <taxon>Dothideomycetes</taxon>
        <taxon>Dothideomycetidae</taxon>
        <taxon>Mycosphaerellales</taxon>
        <taxon>Mycosphaerellaceae</taxon>
        <taxon>Cercospora</taxon>
    </lineage>
</organism>
<comment type="caution">
    <text evidence="2">The sequence shown here is derived from an EMBL/GenBank/DDBJ whole genome shotgun (WGS) entry which is preliminary data.</text>
</comment>
<evidence type="ECO:0000256" key="1">
    <source>
        <dbReference type="SAM" id="MobiDB-lite"/>
    </source>
</evidence>
<sequence>MAEKDDSNKCDSLELRDHLESLPQELYNLIYHLTFTLDAKIRIYASKTTVEAEGLENLVAKHSEHVVLNEPLPNVLWVDRCSRKNFAASFFQGDSIFVFYNFDRDRFRIFMGCDGKRIAKPLYVRPVDETLFSPSGLYRFYNMIFDEIEGPFAEHLVYTLRERITELVEERCGSGIEGGSRRMASSIPKLTRMQTTSEVQSRHDPLLHVT</sequence>
<reference evidence="3" key="1">
    <citation type="journal article" date="2017" name="bioRxiv">
        <title>Conservation of a gene cluster reveals novel cercosporin biosynthetic mechanisms and extends production to the genus Colletotrichum.</title>
        <authorList>
            <person name="de Jonge R."/>
            <person name="Ebert M.K."/>
            <person name="Huitt-Roehl C.R."/>
            <person name="Pal P."/>
            <person name="Suttle J.C."/>
            <person name="Spanner R.E."/>
            <person name="Neubauer J.D."/>
            <person name="Jurick W.M.II."/>
            <person name="Stott K.A."/>
            <person name="Secor G.A."/>
            <person name="Thomma B.P.H.J."/>
            <person name="Van de Peer Y."/>
            <person name="Townsend C.A."/>
            <person name="Bolton M.D."/>
        </authorList>
    </citation>
    <scope>NUCLEOTIDE SEQUENCE [LARGE SCALE GENOMIC DNA]</scope>
    <source>
        <strain evidence="3">CBS538.71</strain>
    </source>
</reference>
<evidence type="ECO:0000313" key="3">
    <source>
        <dbReference type="Proteomes" id="UP000237631"/>
    </source>
</evidence>
<dbReference type="OrthoDB" id="10374025at2759"/>
<name>A0A2S6CKE1_9PEZI</name>
<gene>
    <name evidence="2" type="ORF">CBER1_10125</name>
</gene>
<evidence type="ECO:0000313" key="2">
    <source>
        <dbReference type="EMBL" id="PPJ60198.1"/>
    </source>
</evidence>
<dbReference type="AlphaFoldDB" id="A0A2S6CKE1"/>
<feature type="compositionally biased region" description="Basic and acidic residues" evidence="1">
    <location>
        <begin position="200"/>
        <end position="210"/>
    </location>
</feature>
<protein>
    <submittedName>
        <fullName evidence="2">Uncharacterized protein</fullName>
    </submittedName>
</protein>
<feature type="region of interest" description="Disordered" evidence="1">
    <location>
        <begin position="187"/>
        <end position="210"/>
    </location>
</feature>
<accession>A0A2S6CKE1</accession>
<proteinExistence type="predicted"/>